<dbReference type="RefSeq" id="WP_148071689.1">
    <property type="nucleotide sequence ID" value="NZ_CP042913.1"/>
</dbReference>
<keyword evidence="1" id="KW-0732">Signal</keyword>
<sequence precursor="true">MTNPILRCVLVLIAGLSSQSNTFAISFHFGTDIGGENNAYVGQPMANIVSEGTTATFMAAPIGTLLDDSDAQGLGIDSRSLSDAIDGTATGDRTKFNLLEGSHNSTSLGESLTFSFNQAGVLNDILFDGVKDETLEYFILTFPNGYQITIFDSQAEYRLDLQGYHLTDLNVPNPIECQFEDDDLTGINYPYLADEVFTLTYGEGNYADVPNYRTNPRFPQFPNDVGDGSRLQGIVVTSIPEPTSVLLFLLSCGGLTMWRHPGGSANHSEINSSPFRVHRAK</sequence>
<feature type="chain" id="PRO_5022782364" description="PEP-CTERM protein-sorting domain-containing protein" evidence="1">
    <location>
        <begin position="25"/>
        <end position="281"/>
    </location>
</feature>
<evidence type="ECO:0000313" key="3">
    <source>
        <dbReference type="Proteomes" id="UP000323917"/>
    </source>
</evidence>
<name>A0A5B9Q1E5_9BACT</name>
<dbReference type="Proteomes" id="UP000323917">
    <property type="component" value="Chromosome"/>
</dbReference>
<dbReference type="NCBIfam" id="TIGR02595">
    <property type="entry name" value="PEP_CTERM"/>
    <property type="match status" value="1"/>
</dbReference>
<feature type="signal peptide" evidence="1">
    <location>
        <begin position="1"/>
        <end position="24"/>
    </location>
</feature>
<dbReference type="EMBL" id="CP042913">
    <property type="protein sequence ID" value="QEG32867.1"/>
    <property type="molecule type" value="Genomic_DNA"/>
</dbReference>
<dbReference type="KEGG" id="bgok:Pr1d_01280"/>
<dbReference type="AlphaFoldDB" id="A0A5B9Q1E5"/>
<dbReference type="OrthoDB" id="274979at2"/>
<accession>A0A5B9Q1E5</accession>
<protein>
    <recommendedName>
        <fullName evidence="4">PEP-CTERM protein-sorting domain-containing protein</fullName>
    </recommendedName>
</protein>
<keyword evidence="3" id="KW-1185">Reference proteome</keyword>
<evidence type="ECO:0000256" key="1">
    <source>
        <dbReference type="SAM" id="SignalP"/>
    </source>
</evidence>
<reference evidence="2 3" key="1">
    <citation type="submission" date="2019-08" db="EMBL/GenBank/DDBJ databases">
        <title>Deep-cultivation of Planctomycetes and their phenomic and genomic characterization uncovers novel biology.</title>
        <authorList>
            <person name="Wiegand S."/>
            <person name="Jogler M."/>
            <person name="Boedeker C."/>
            <person name="Pinto D."/>
            <person name="Vollmers J."/>
            <person name="Rivas-Marin E."/>
            <person name="Kohn T."/>
            <person name="Peeters S.H."/>
            <person name="Heuer A."/>
            <person name="Rast P."/>
            <person name="Oberbeckmann S."/>
            <person name="Bunk B."/>
            <person name="Jeske O."/>
            <person name="Meyerdierks A."/>
            <person name="Storesund J.E."/>
            <person name="Kallscheuer N."/>
            <person name="Luecker S."/>
            <person name="Lage O.M."/>
            <person name="Pohl T."/>
            <person name="Merkel B.J."/>
            <person name="Hornburger P."/>
            <person name="Mueller R.-W."/>
            <person name="Bruemmer F."/>
            <person name="Labrenz M."/>
            <person name="Spormann A.M."/>
            <person name="Op den Camp H."/>
            <person name="Overmann J."/>
            <person name="Amann R."/>
            <person name="Jetten M.S.M."/>
            <person name="Mascher T."/>
            <person name="Medema M.H."/>
            <person name="Devos D.P."/>
            <person name="Kaster A.-K."/>
            <person name="Ovreas L."/>
            <person name="Rohde M."/>
            <person name="Galperin M.Y."/>
            <person name="Jogler C."/>
        </authorList>
    </citation>
    <scope>NUCLEOTIDE SEQUENCE [LARGE SCALE GENOMIC DNA]</scope>
    <source>
        <strain evidence="2 3">Pr1d</strain>
    </source>
</reference>
<evidence type="ECO:0008006" key="4">
    <source>
        <dbReference type="Google" id="ProtNLM"/>
    </source>
</evidence>
<dbReference type="InterPro" id="IPR013424">
    <property type="entry name" value="Ice-binding_C"/>
</dbReference>
<proteinExistence type="predicted"/>
<gene>
    <name evidence="2" type="ORF">Pr1d_01280</name>
</gene>
<evidence type="ECO:0000313" key="2">
    <source>
        <dbReference type="EMBL" id="QEG32867.1"/>
    </source>
</evidence>
<organism evidence="2 3">
    <name type="scientific">Bythopirellula goksoeyrii</name>
    <dbReference type="NCBI Taxonomy" id="1400387"/>
    <lineage>
        <taxon>Bacteria</taxon>
        <taxon>Pseudomonadati</taxon>
        <taxon>Planctomycetota</taxon>
        <taxon>Planctomycetia</taxon>
        <taxon>Pirellulales</taxon>
        <taxon>Lacipirellulaceae</taxon>
        <taxon>Bythopirellula</taxon>
    </lineage>
</organism>